<feature type="domain" description="Helicase-associated" evidence="2">
    <location>
        <begin position="65"/>
        <end position="123"/>
    </location>
</feature>
<dbReference type="Pfam" id="PF03457">
    <property type="entry name" value="HA"/>
    <property type="match status" value="2"/>
</dbReference>
<accession>A0A9N8HHE0</accession>
<feature type="compositionally biased region" description="Low complexity" evidence="1">
    <location>
        <begin position="275"/>
        <end position="294"/>
    </location>
</feature>
<evidence type="ECO:0000313" key="3">
    <source>
        <dbReference type="EMBL" id="CAB9515213.1"/>
    </source>
</evidence>
<feature type="compositionally biased region" description="Basic and acidic residues" evidence="1">
    <location>
        <begin position="628"/>
        <end position="644"/>
    </location>
</feature>
<keyword evidence="4" id="KW-1185">Reference proteome</keyword>
<dbReference type="Proteomes" id="UP001153069">
    <property type="component" value="Unassembled WGS sequence"/>
</dbReference>
<sequence>MVSMMAKTDQPNEVPKVTTKKRAPPLVATSSSSRPTAANKKPRSLVAPLLIAGPPQQAAPPRSSRRWPESLEALKKFKREHGHANVPHGYDQDTALSSWVKKQRKCRESLTEAKRKALDAVGFIWEPNSKKWNDNSFRTIQELRQQLYDNGTLKLGMKLTCDAFSNHIGHKTKIANWFRHQVLTKDTELTPQQRLQLDTLLNELATGVPPNHQQQTPTTIIIKKSPNKKSPNKKSTNHKGNNNKKRKPNKSSLASNKKKKTATVVVPQQNQSPSATTTTTARRKPLQQPLQQNPQDMDHQDMALLVDDHHNNDHLWYTKLAQVIQLGHGLDISNLDPIDYSQRINDETTATWFRHQIRLLRRGRLNNGGSVLKARQSKLMAFLKQFRNGHDYAIVPPQQQQQQETTSKYSRNAAPSRWLDRFDALKQFKQAFGHTIVPHPYPADMTLGQWVRTQRRTRPSMLPARRQALDDIGFVWEPKNKKWNDRFDGCRNKKRVWYEHARRRPKGTIEEFADYLGSSTTLGRWFLSQLEQLRKGSLNEDQETRFELFLSNLSSYSPAEEAPQQPQQPQQLPPLQQTPMISALATSLGTEESGAFLPKEEGSDEEGDVFDDAEEEQDTMGESLQEQQQDKKQQQQQEEKKEETESWIVPAQYMSMTTTTGPANQYYNAYHNVPDTNATLGPAVPVQADNDNNPTQYMPITTTTGPANQYYNAYHNVPDTNATLGPEGPVPAQYIPMTTTSPANQYYNVPDTTTCTLEPAVTVQANNNPTKKEMGGDDYIFMLGLQREEDEEYETI</sequence>
<organism evidence="3 4">
    <name type="scientific">Seminavis robusta</name>
    <dbReference type="NCBI Taxonomy" id="568900"/>
    <lineage>
        <taxon>Eukaryota</taxon>
        <taxon>Sar</taxon>
        <taxon>Stramenopiles</taxon>
        <taxon>Ochrophyta</taxon>
        <taxon>Bacillariophyta</taxon>
        <taxon>Bacillariophyceae</taxon>
        <taxon>Bacillariophycidae</taxon>
        <taxon>Naviculales</taxon>
        <taxon>Naviculaceae</taxon>
        <taxon>Seminavis</taxon>
    </lineage>
</organism>
<feature type="compositionally biased region" description="Acidic residues" evidence="1">
    <location>
        <begin position="602"/>
        <end position="619"/>
    </location>
</feature>
<evidence type="ECO:0000256" key="1">
    <source>
        <dbReference type="SAM" id="MobiDB-lite"/>
    </source>
</evidence>
<feature type="region of interest" description="Disordered" evidence="1">
    <location>
        <begin position="206"/>
        <end position="294"/>
    </location>
</feature>
<proteinExistence type="predicted"/>
<feature type="region of interest" description="Disordered" evidence="1">
    <location>
        <begin position="591"/>
        <end position="647"/>
    </location>
</feature>
<evidence type="ECO:0000313" key="4">
    <source>
        <dbReference type="Proteomes" id="UP001153069"/>
    </source>
</evidence>
<dbReference type="InterPro" id="IPR005114">
    <property type="entry name" value="Helicase_assoc"/>
</dbReference>
<dbReference type="EMBL" id="CAICTM010000699">
    <property type="protein sequence ID" value="CAB9515213.1"/>
    <property type="molecule type" value="Genomic_DNA"/>
</dbReference>
<comment type="caution">
    <text evidence="3">The sequence shown here is derived from an EMBL/GenBank/DDBJ whole genome shotgun (WGS) entry which is preliminary data.</text>
</comment>
<feature type="compositionally biased region" description="Basic residues" evidence="1">
    <location>
        <begin position="225"/>
        <end position="249"/>
    </location>
</feature>
<gene>
    <name evidence="3" type="ORF">SEMRO_700_G189560.1</name>
</gene>
<protein>
    <submittedName>
        <fullName evidence="3">Helicase associated domain</fullName>
    </submittedName>
</protein>
<reference evidence="3" key="1">
    <citation type="submission" date="2020-06" db="EMBL/GenBank/DDBJ databases">
        <authorList>
            <consortium name="Plant Systems Biology data submission"/>
        </authorList>
    </citation>
    <scope>NUCLEOTIDE SEQUENCE</scope>
    <source>
        <strain evidence="3">D6</strain>
    </source>
</reference>
<dbReference type="PANTHER" id="PTHR33418">
    <property type="entry name" value="HELICASE-ASSOCIATED"/>
    <property type="match status" value="1"/>
</dbReference>
<name>A0A9N8HHE0_9STRA</name>
<feature type="region of interest" description="Disordered" evidence="1">
    <location>
        <begin position="1"/>
        <end position="67"/>
    </location>
</feature>
<evidence type="ECO:0000259" key="2">
    <source>
        <dbReference type="Pfam" id="PF03457"/>
    </source>
</evidence>
<feature type="domain" description="Helicase-associated" evidence="2">
    <location>
        <begin position="416"/>
        <end position="474"/>
    </location>
</feature>
<dbReference type="PANTHER" id="PTHR33418:SF1">
    <property type="entry name" value="HELICASE-ASSOCIATED DOMAIN-CONTAINING PROTEIN"/>
    <property type="match status" value="1"/>
</dbReference>
<dbReference type="AlphaFoldDB" id="A0A9N8HHE0"/>
<dbReference type="Gene3D" id="6.10.140.530">
    <property type="match status" value="2"/>
</dbReference>